<organism evidence="3 4">
    <name type="scientific">Mycena chlorophos</name>
    <name type="common">Agaric fungus</name>
    <name type="synonym">Agaricus chlorophos</name>
    <dbReference type="NCBI Taxonomy" id="658473"/>
    <lineage>
        <taxon>Eukaryota</taxon>
        <taxon>Fungi</taxon>
        <taxon>Dikarya</taxon>
        <taxon>Basidiomycota</taxon>
        <taxon>Agaricomycotina</taxon>
        <taxon>Agaricomycetes</taxon>
        <taxon>Agaricomycetidae</taxon>
        <taxon>Agaricales</taxon>
        <taxon>Marasmiineae</taxon>
        <taxon>Mycenaceae</taxon>
        <taxon>Mycena</taxon>
    </lineage>
</organism>
<dbReference type="InterPro" id="IPR046522">
    <property type="entry name" value="DUF6699"/>
</dbReference>
<dbReference type="Pfam" id="PF20415">
    <property type="entry name" value="DUF6699"/>
    <property type="match status" value="1"/>
</dbReference>
<name>A0ABQ0L4I1_MYCCL</name>
<reference evidence="3" key="1">
    <citation type="submission" date="2014-09" db="EMBL/GenBank/DDBJ databases">
        <title>Genome sequence of the luminous mushroom Mycena chlorophos for searching fungal bioluminescence genes.</title>
        <authorList>
            <person name="Tanaka Y."/>
            <person name="Kasuga D."/>
            <person name="Oba Y."/>
            <person name="Hase S."/>
            <person name="Sato K."/>
            <person name="Oba Y."/>
            <person name="Sakakibara Y."/>
        </authorList>
    </citation>
    <scope>NUCLEOTIDE SEQUENCE</scope>
</reference>
<keyword evidence="4" id="KW-1185">Reference proteome</keyword>
<feature type="compositionally biased region" description="Low complexity" evidence="1">
    <location>
        <begin position="43"/>
        <end position="54"/>
    </location>
</feature>
<protein>
    <recommendedName>
        <fullName evidence="2">DUF6699 domain-containing protein</fullName>
    </recommendedName>
</protein>
<evidence type="ECO:0000259" key="2">
    <source>
        <dbReference type="Pfam" id="PF20415"/>
    </source>
</evidence>
<evidence type="ECO:0000313" key="4">
    <source>
        <dbReference type="Proteomes" id="UP000815677"/>
    </source>
</evidence>
<proteinExistence type="predicted"/>
<dbReference type="Proteomes" id="UP000815677">
    <property type="component" value="Unassembled WGS sequence"/>
</dbReference>
<gene>
    <name evidence="3" type="ORF">MCHLO_03595</name>
</gene>
<dbReference type="EMBL" id="DF842131">
    <property type="protein sequence ID" value="GAT46052.1"/>
    <property type="molecule type" value="Genomic_DNA"/>
</dbReference>
<feature type="domain" description="DUF6699" evidence="2">
    <location>
        <begin position="92"/>
        <end position="228"/>
    </location>
</feature>
<sequence>MATRLILNPNYIHLPQPTHTNNTSTTMPGKHVHFADDCPDTPSPSFSTSSLPSSYGPATPPQANYQYLPMVGAPSPHRILQYAGPTTTNLIYNVTLPAANVVPGKLNMGMQASVLSEPATSPPLPLITLVHPRLGGGWKIVCKPSDGTSNFVRVADVLEAIYVSLRQNVTGTDYDRLPSAVAKAEVTKAFTKRYSTMPDAPRQLAEMNKGLKRVDWLGALTKFAGIAPSATVPGAFDLLLI</sequence>
<evidence type="ECO:0000256" key="1">
    <source>
        <dbReference type="SAM" id="MobiDB-lite"/>
    </source>
</evidence>
<accession>A0ABQ0L4I1</accession>
<feature type="region of interest" description="Disordered" evidence="1">
    <location>
        <begin position="36"/>
        <end position="58"/>
    </location>
</feature>
<evidence type="ECO:0000313" key="3">
    <source>
        <dbReference type="EMBL" id="GAT46052.1"/>
    </source>
</evidence>